<comment type="caution">
    <text evidence="2">The sequence shown here is derived from an EMBL/GenBank/DDBJ whole genome shotgun (WGS) entry which is preliminary data.</text>
</comment>
<evidence type="ECO:0000256" key="1">
    <source>
        <dbReference type="SAM" id="Coils"/>
    </source>
</evidence>
<feature type="coiled-coil region" evidence="1">
    <location>
        <begin position="11"/>
        <end position="45"/>
    </location>
</feature>
<reference evidence="2 3" key="1">
    <citation type="submission" date="2018-08" db="EMBL/GenBank/DDBJ databases">
        <title>Genome sequence of strict halophilic Halobacillus trueperi SS1 isolated from Lunsu, a salty water body of North West Himalayas.</title>
        <authorList>
            <person name="Gupta S."/>
            <person name="Sharma P."/>
            <person name="Dev K."/>
            <person name="Baumler D."/>
            <person name="Sourirajan A."/>
        </authorList>
    </citation>
    <scope>NUCLEOTIDE SEQUENCE [LARGE SCALE GENOMIC DNA]</scope>
    <source>
        <strain evidence="2 3">SS1</strain>
    </source>
</reference>
<sequence>MDKKMFDPEDLQVIKAKIDLYKATIESLKAEHQAYQELLFQHNHQEKKEEVIPLNENEYEEEYMEYEEAEAYDYFSEQFGYLHENINELS</sequence>
<dbReference type="RefSeq" id="WP_181898505.1">
    <property type="nucleotide sequence ID" value="NZ_QTLC01000001.1"/>
</dbReference>
<evidence type="ECO:0000313" key="2">
    <source>
        <dbReference type="EMBL" id="RDY72739.1"/>
    </source>
</evidence>
<accession>A0A3D8VT79</accession>
<dbReference type="Proteomes" id="UP000257032">
    <property type="component" value="Unassembled WGS sequence"/>
</dbReference>
<proteinExistence type="predicted"/>
<dbReference type="EMBL" id="QTLC01000001">
    <property type="protein sequence ID" value="RDY72739.1"/>
    <property type="molecule type" value="Genomic_DNA"/>
</dbReference>
<evidence type="ECO:0000313" key="3">
    <source>
        <dbReference type="Proteomes" id="UP000257032"/>
    </source>
</evidence>
<gene>
    <name evidence="2" type="ORF">DXT76_00285</name>
</gene>
<organism evidence="2 3">
    <name type="scientific">Halobacillus trueperi</name>
    <dbReference type="NCBI Taxonomy" id="156205"/>
    <lineage>
        <taxon>Bacteria</taxon>
        <taxon>Bacillati</taxon>
        <taxon>Bacillota</taxon>
        <taxon>Bacilli</taxon>
        <taxon>Bacillales</taxon>
        <taxon>Bacillaceae</taxon>
        <taxon>Halobacillus</taxon>
    </lineage>
</organism>
<name>A0A3D8VT79_9BACI</name>
<dbReference type="AlphaFoldDB" id="A0A3D8VT79"/>
<feature type="non-terminal residue" evidence="2">
    <location>
        <position position="90"/>
    </location>
</feature>
<protein>
    <submittedName>
        <fullName evidence="2">Uncharacterized protein</fullName>
    </submittedName>
</protein>
<keyword evidence="1" id="KW-0175">Coiled coil</keyword>